<evidence type="ECO:0000256" key="5">
    <source>
        <dbReference type="ARBA" id="ARBA00022741"/>
    </source>
</evidence>
<dbReference type="NCBIfam" id="TIGR00231">
    <property type="entry name" value="small_GTP"/>
    <property type="match status" value="1"/>
</dbReference>
<dbReference type="FunFam" id="2.40.30.10:FF:000008">
    <property type="entry name" value="Translation initiation factor IF-2"/>
    <property type="match status" value="1"/>
</dbReference>
<gene>
    <name evidence="10" type="ORF">LCGC14_1152510</name>
</gene>
<dbReference type="Gene3D" id="3.40.50.10050">
    <property type="entry name" value="Translation initiation factor IF- 2, domain 3"/>
    <property type="match status" value="1"/>
</dbReference>
<evidence type="ECO:0000259" key="9">
    <source>
        <dbReference type="PROSITE" id="PS51722"/>
    </source>
</evidence>
<dbReference type="InterPro" id="IPR009061">
    <property type="entry name" value="DNA-bd_dom_put_sf"/>
</dbReference>
<dbReference type="InterPro" id="IPR015760">
    <property type="entry name" value="TIF_IF2"/>
</dbReference>
<dbReference type="PANTHER" id="PTHR43381:SF5">
    <property type="entry name" value="TR-TYPE G DOMAIN-CONTAINING PROTEIN"/>
    <property type="match status" value="1"/>
</dbReference>
<dbReference type="FunFam" id="2.40.30.10:FF:000007">
    <property type="entry name" value="Translation initiation factor IF-2"/>
    <property type="match status" value="1"/>
</dbReference>
<feature type="compositionally biased region" description="Basic and acidic residues" evidence="8">
    <location>
        <begin position="294"/>
        <end position="318"/>
    </location>
</feature>
<dbReference type="Gene3D" id="3.40.50.300">
    <property type="entry name" value="P-loop containing nucleotide triphosphate hydrolases"/>
    <property type="match status" value="1"/>
</dbReference>
<keyword evidence="4" id="KW-0396">Initiation factor</keyword>
<keyword evidence="3" id="KW-0963">Cytoplasm</keyword>
<dbReference type="PROSITE" id="PS01176">
    <property type="entry name" value="IF2"/>
    <property type="match status" value="1"/>
</dbReference>
<dbReference type="Gene3D" id="2.40.30.10">
    <property type="entry name" value="Translation factors"/>
    <property type="match status" value="2"/>
</dbReference>
<feature type="domain" description="Tr-type G" evidence="9">
    <location>
        <begin position="458"/>
        <end position="627"/>
    </location>
</feature>
<dbReference type="Pfam" id="PF22042">
    <property type="entry name" value="EF-G_D2"/>
    <property type="match status" value="1"/>
</dbReference>
<protein>
    <recommendedName>
        <fullName evidence="9">Tr-type G domain-containing protein</fullName>
    </recommendedName>
</protein>
<name>A0A0F9MIA0_9ZZZZ</name>
<dbReference type="EMBL" id="LAZR01005554">
    <property type="protein sequence ID" value="KKM98976.1"/>
    <property type="molecule type" value="Genomic_DNA"/>
</dbReference>
<comment type="similarity">
    <text evidence="2">Belongs to the TRAFAC class translation factor GTPase superfamily. Classic translation factor GTPase family. IF-2 subfamily.</text>
</comment>
<feature type="compositionally biased region" description="Basic and acidic residues" evidence="8">
    <location>
        <begin position="178"/>
        <end position="215"/>
    </location>
</feature>
<dbReference type="SUPFAM" id="SSF46955">
    <property type="entry name" value="Putative DNA-binding domain"/>
    <property type="match status" value="1"/>
</dbReference>
<dbReference type="InterPro" id="IPR005225">
    <property type="entry name" value="Small_GTP-bd"/>
</dbReference>
<accession>A0A0F9MIA0</accession>
<dbReference type="SUPFAM" id="SSF52156">
    <property type="entry name" value="Initiation factor IF2/eIF5b, domain 3"/>
    <property type="match status" value="1"/>
</dbReference>
<dbReference type="CDD" id="cd03702">
    <property type="entry name" value="IF2_mtIF2_II"/>
    <property type="match status" value="1"/>
</dbReference>
<feature type="region of interest" description="Disordered" evidence="8">
    <location>
        <begin position="294"/>
        <end position="366"/>
    </location>
</feature>
<feature type="region of interest" description="Disordered" evidence="8">
    <location>
        <begin position="178"/>
        <end position="222"/>
    </location>
</feature>
<dbReference type="SUPFAM" id="SSF52540">
    <property type="entry name" value="P-loop containing nucleoside triphosphate hydrolases"/>
    <property type="match status" value="1"/>
</dbReference>
<dbReference type="InterPro" id="IPR044145">
    <property type="entry name" value="IF2_II"/>
</dbReference>
<dbReference type="FunFam" id="3.40.50.10050:FF:000001">
    <property type="entry name" value="Translation initiation factor IF-2"/>
    <property type="match status" value="1"/>
</dbReference>
<dbReference type="CDD" id="cd03692">
    <property type="entry name" value="mtIF2_IVc"/>
    <property type="match status" value="1"/>
</dbReference>
<dbReference type="Pfam" id="PF03144">
    <property type="entry name" value="GTP_EFTU_D2"/>
    <property type="match status" value="1"/>
</dbReference>
<dbReference type="InterPro" id="IPR004161">
    <property type="entry name" value="EFTu-like_2"/>
</dbReference>
<comment type="subcellular location">
    <subcellularLocation>
        <location evidence="1">Cytoplasm</location>
    </subcellularLocation>
</comment>
<dbReference type="HAMAP" id="MF_00100_B">
    <property type="entry name" value="IF_2_B"/>
    <property type="match status" value="1"/>
</dbReference>
<dbReference type="InterPro" id="IPR009000">
    <property type="entry name" value="Transl_B-barrel_sf"/>
</dbReference>
<evidence type="ECO:0000256" key="2">
    <source>
        <dbReference type="ARBA" id="ARBA00007733"/>
    </source>
</evidence>
<evidence type="ECO:0000256" key="3">
    <source>
        <dbReference type="ARBA" id="ARBA00022490"/>
    </source>
</evidence>
<proteinExistence type="inferred from homology"/>
<comment type="caution">
    <text evidence="10">The sequence shown here is derived from an EMBL/GenBank/DDBJ whole genome shotgun (WGS) entry which is preliminary data.</text>
</comment>
<dbReference type="Pfam" id="PF08364">
    <property type="entry name" value="IF2_assoc"/>
    <property type="match status" value="1"/>
</dbReference>
<keyword evidence="6" id="KW-0648">Protein biosynthesis</keyword>
<dbReference type="InterPro" id="IPR000178">
    <property type="entry name" value="TF_IF2_bacterial-like"/>
</dbReference>
<dbReference type="Pfam" id="PF11987">
    <property type="entry name" value="IF-2"/>
    <property type="match status" value="1"/>
</dbReference>
<dbReference type="FunFam" id="3.40.50.300:FF:000019">
    <property type="entry name" value="Translation initiation factor IF-2"/>
    <property type="match status" value="1"/>
</dbReference>
<dbReference type="PROSITE" id="PS51722">
    <property type="entry name" value="G_TR_2"/>
    <property type="match status" value="1"/>
</dbReference>
<dbReference type="CDD" id="cd01887">
    <property type="entry name" value="IF2_eIF5B"/>
    <property type="match status" value="1"/>
</dbReference>
<evidence type="ECO:0000256" key="7">
    <source>
        <dbReference type="ARBA" id="ARBA00023134"/>
    </source>
</evidence>
<dbReference type="Pfam" id="PF04760">
    <property type="entry name" value="IF2_N"/>
    <property type="match status" value="2"/>
</dbReference>
<feature type="compositionally biased region" description="Basic and acidic residues" evidence="8">
    <location>
        <begin position="329"/>
        <end position="341"/>
    </location>
</feature>
<dbReference type="InterPro" id="IPR027417">
    <property type="entry name" value="P-loop_NTPase"/>
</dbReference>
<evidence type="ECO:0000256" key="1">
    <source>
        <dbReference type="ARBA" id="ARBA00004496"/>
    </source>
</evidence>
<dbReference type="GO" id="GO:0003743">
    <property type="term" value="F:translation initiation factor activity"/>
    <property type="evidence" value="ECO:0007669"/>
    <property type="project" value="UniProtKB-KW"/>
</dbReference>
<dbReference type="PANTHER" id="PTHR43381">
    <property type="entry name" value="TRANSLATION INITIATION FACTOR IF-2-RELATED"/>
    <property type="match status" value="1"/>
</dbReference>
<dbReference type="InterPro" id="IPR013575">
    <property type="entry name" value="IF2_assoc_dom_bac"/>
</dbReference>
<organism evidence="10">
    <name type="scientific">marine sediment metagenome</name>
    <dbReference type="NCBI Taxonomy" id="412755"/>
    <lineage>
        <taxon>unclassified sequences</taxon>
        <taxon>metagenomes</taxon>
        <taxon>ecological metagenomes</taxon>
    </lineage>
</organism>
<dbReference type="InterPro" id="IPR000795">
    <property type="entry name" value="T_Tr_GTP-bd_dom"/>
</dbReference>
<dbReference type="InterPro" id="IPR053905">
    <property type="entry name" value="EF-G-like_DII"/>
</dbReference>
<evidence type="ECO:0000256" key="4">
    <source>
        <dbReference type="ARBA" id="ARBA00022540"/>
    </source>
</evidence>
<dbReference type="SUPFAM" id="SSF50447">
    <property type="entry name" value="Translation proteins"/>
    <property type="match status" value="2"/>
</dbReference>
<dbReference type="AlphaFoldDB" id="A0A0F9MIA0"/>
<dbReference type="GO" id="GO:0005525">
    <property type="term" value="F:GTP binding"/>
    <property type="evidence" value="ECO:0007669"/>
    <property type="project" value="UniProtKB-KW"/>
</dbReference>
<evidence type="ECO:0000256" key="6">
    <source>
        <dbReference type="ARBA" id="ARBA00022917"/>
    </source>
</evidence>
<evidence type="ECO:0000256" key="8">
    <source>
        <dbReference type="SAM" id="MobiDB-lite"/>
    </source>
</evidence>
<keyword evidence="5" id="KW-0547">Nucleotide-binding</keyword>
<keyword evidence="7" id="KW-0342">GTP-binding</keyword>
<dbReference type="InterPro" id="IPR023115">
    <property type="entry name" value="TIF_IF2_dom3"/>
</dbReference>
<dbReference type="GO" id="GO:0005829">
    <property type="term" value="C:cytosol"/>
    <property type="evidence" value="ECO:0007669"/>
    <property type="project" value="TreeGrafter"/>
</dbReference>
<dbReference type="Gene3D" id="3.30.56.50">
    <property type="entry name" value="Putative DNA-binding domain, N-terminal subdomain of bacterial translation initiation factor IF2"/>
    <property type="match status" value="1"/>
</dbReference>
<dbReference type="InterPro" id="IPR006847">
    <property type="entry name" value="IF2_N"/>
</dbReference>
<evidence type="ECO:0000313" key="10">
    <source>
        <dbReference type="EMBL" id="KKM98976.1"/>
    </source>
</evidence>
<reference evidence="10" key="1">
    <citation type="journal article" date="2015" name="Nature">
        <title>Complex archaea that bridge the gap between prokaryotes and eukaryotes.</title>
        <authorList>
            <person name="Spang A."/>
            <person name="Saw J.H."/>
            <person name="Jorgensen S.L."/>
            <person name="Zaremba-Niedzwiedzka K."/>
            <person name="Martijn J."/>
            <person name="Lind A.E."/>
            <person name="van Eijk R."/>
            <person name="Schleper C."/>
            <person name="Guy L."/>
            <person name="Ettema T.J."/>
        </authorList>
    </citation>
    <scope>NUCLEOTIDE SEQUENCE</scope>
</reference>
<dbReference type="Pfam" id="PF00009">
    <property type="entry name" value="GTP_EFTU"/>
    <property type="match status" value="1"/>
</dbReference>
<dbReference type="GO" id="GO:0003924">
    <property type="term" value="F:GTPase activity"/>
    <property type="evidence" value="ECO:0007669"/>
    <property type="project" value="InterPro"/>
</dbReference>
<sequence length="958" mass="102836">MSDMKVKDLAGTIGISEARLVEQLNEAGIKVANADDSITEDQKQSLLSFLQQRHGKDGDAGAVEPRKITLKRKSVSEIKIGGAARNGGKSVSVEVRKKRTYVKLSPAEEAEAAAELIRQKEAEEQAIKDAVLAEQQLKEAAERKLAEEEALKEKQEADLAAREAEAINAAVEAEKQADEEARLAAEEEKQALADEEKVQKDAKVAAENKKTKTETVAKATAVSTNKPALTASQIAHKKLEEADAKRRAANLARVEAEQALIARKQARIEDAQLEKEQAAAKVVAEQLAKEQKAARAKAKAEEKPAEAKAAPESKDAAGRKGGRFTKGVATERKELHVSDGKGRRKKKKGAAAVQQKSTLMEGSDEHGFSMPTAPTVHEIDVPETISVSDLALRMHVKAAEVIKALMGLGTMATINQVLDQDTAVILVEEMGHIAKPVQDNEVELALLGADTDTGESEVRAPVVTVMGHVDHGKTSLLDYIRRTKVTTGEAGGITQHIGAYKVETSRGEITFLDTPGHAAFTEMRLRGAQVTDVVVIVVAADDGVMPQTLEAVKHAKSANSLLIVAVNKMDKQDANPDRVKQELANHDVLPEDWGGDVPFIPVSALTGDGIDNLLDAISLQAEMLELKAPVTGAASGVVIEARLDKGRGTIATVLVQKGTLKKGDIVIVGQEYGRVRAMFNEQGEAMSSAGPSTPVELLGLSGTPASGDELQVAPDERKAREVATYRKTKARELKMAQQQSAKLDNMFNEMESGDVKTLNVVVKADVHGSAEAVSQGLLKLSTDLVRVNIVSSGVGGINETDAQLAAASNAILIGFNVRADNTARKVIAEKGLDVQYFSIIYDLLDLVTQAMTGMLEPVYKDEIIGLARVDDVFSSPKFGDIAGCLVTEGTIRLSSPIRVLRNNVVIYEGELESLRRFKDDVKEVQSGVECGIGVKNYKDVKAGDQIEVFERTLVKAKL</sequence>
<dbReference type="InterPro" id="IPR036925">
    <property type="entry name" value="TIF_IF2_dom3_sf"/>
</dbReference>
<dbReference type="NCBIfam" id="TIGR00487">
    <property type="entry name" value="IF-2"/>
    <property type="match status" value="1"/>
</dbReference>